<evidence type="ECO:0000256" key="5">
    <source>
        <dbReference type="ARBA" id="ARBA00022490"/>
    </source>
</evidence>
<comment type="function">
    <text evidence="19">Pyrophosphatase that hydrolyzes non-canonical purine nucleotides such as inosine triphosphate (ITP), deoxyinosine triphosphate (dITP) or xanthosine 5'-triphosphate (XTP) to their respective monophosphate derivatives. The enzyme does not distinguish between the deoxy- and ribose forms. Probably excludes non-canonical purines from RNA and DNA precursor pools, thus preventing their incorporation into RNA and DNA and avoiding chromosomal lesions.</text>
</comment>
<feature type="binding site" evidence="19">
    <location>
        <position position="736"/>
    </location>
    <ligand>
        <name>ITP</name>
        <dbReference type="ChEBI" id="CHEBI:61402"/>
    </ligand>
</feature>
<evidence type="ECO:0000256" key="19">
    <source>
        <dbReference type="HAMAP-Rule" id="MF_03148"/>
    </source>
</evidence>
<keyword evidence="8 19" id="KW-0547">Nucleotide-binding</keyword>
<comment type="function">
    <text evidence="15">Pyrophosphatase that hydrolyzes the non-canonical purine nucleotides inosine triphosphate (ITP), deoxyinosine triphosphate (dITP) as well as 2'-deoxy-N-6-hydroxylaminopurine triphosphate (dHAPTP) and xanthosine 5'-triphosphate (XTP) to their respective monophosphate derivatives. The enzyme does not distinguish between the deoxy- and ribose forms. Probably excludes non-canonical purines from RNA and DNA precursor pools, thus preventing their incorporation into RNA and DNA and avoiding chromosomal lesions.</text>
</comment>
<evidence type="ECO:0000256" key="4">
    <source>
        <dbReference type="ARBA" id="ARBA00022475"/>
    </source>
</evidence>
<evidence type="ECO:0000256" key="6">
    <source>
        <dbReference type="ARBA" id="ARBA00022692"/>
    </source>
</evidence>
<comment type="subunit">
    <text evidence="19">Homodimer.</text>
</comment>
<evidence type="ECO:0000256" key="1">
    <source>
        <dbReference type="ARBA" id="ARBA00004496"/>
    </source>
</evidence>
<dbReference type="HAMAP" id="MF_03148">
    <property type="entry name" value="HAM1_NTPase"/>
    <property type="match status" value="1"/>
</dbReference>
<comment type="subcellular location">
    <subcellularLocation>
        <location evidence="2">Cell membrane</location>
        <topology evidence="2">Multi-pass membrane protein</topology>
    </subcellularLocation>
    <subcellularLocation>
        <location evidence="1 19">Cytoplasm</location>
    </subcellularLocation>
</comment>
<dbReference type="NCBIfam" id="TIGR00042">
    <property type="entry name" value="RdgB/HAM1 family non-canonical purine NTP pyrophosphatase"/>
    <property type="match status" value="1"/>
</dbReference>
<evidence type="ECO:0000256" key="2">
    <source>
        <dbReference type="ARBA" id="ARBA00004651"/>
    </source>
</evidence>
<comment type="catalytic activity">
    <reaction evidence="16">
        <text>ITP + H2O = IMP + diphosphate + H(+)</text>
        <dbReference type="Rhea" id="RHEA:29399"/>
        <dbReference type="ChEBI" id="CHEBI:15377"/>
        <dbReference type="ChEBI" id="CHEBI:15378"/>
        <dbReference type="ChEBI" id="CHEBI:33019"/>
        <dbReference type="ChEBI" id="CHEBI:58053"/>
        <dbReference type="ChEBI" id="CHEBI:61402"/>
        <dbReference type="EC" id="3.6.1.66"/>
    </reaction>
    <physiologicalReaction direction="left-to-right" evidence="16">
        <dbReference type="Rhea" id="RHEA:29400"/>
    </physiologicalReaction>
</comment>
<sequence>MTSAFAIFFSITPYYDFKKKQITHVKLYRCYTLYVVCTTIPCCLVSLSYRYLNVNMQIVVMTVDVLSEVIALVECFVTALGSSFWNMTTWGKLVHQLSRLEQAKSLQKRPIALIACGTMFYIFVIVYEVHTLGTTYLFYRISSRSLHYIKLVLVSLLYSITLSLKSQYECLHAMLDKACTVDTIKKIRKLILELDSIIEAFNDYFGWPILLLLLHCCSQILICLSVFTSKEERYGEGAVFVLLSHVFCNINLMLGVTMSCENVLQASRQTLKKCGVFKATFPSSSKEVEELEKLQILIKDRPAFTAAGFFEIDRSLLLSIFSTITTHILSPKGIVHILLELAALTLVLLTILGAGFWNMHNWELFYDRNIRITSVNLTSRTPTSKPKIIFILINAYFFILNLLGPLLLSNNAAASAEVMKYYVTSLLFIYYDFMVTFEITNVTILIRSQFMLITALCKGYSKHKEGLTLKLKHLKQLYLETDENVHVFNKLFGWPVLFLFFKILLTILNALMQATESKFTWQDREYPVPTMVIVINICHLLQTTKQKVPTIQVKVITLFSTKTTYLHSAMSKPITFVTGNAKKLEEVLQILGADFPRQLVSKKLDLPELQGEIDQISILKAKEAHKQVQGPVVVEDTALCFNALKGLPGPYIKWFLDKLQPEGLYKLLEGFQDKSAQAVCTFAYHPGGESDEVILFQGRTDGEIVSPRGARDFGWDPCFQPVGYDVTYAEMPKSEKNKISHRYRALDKLRNYFIQLS</sequence>
<comment type="catalytic activity">
    <reaction evidence="19">
        <text>XTP + H2O = XMP + diphosphate + H(+)</text>
        <dbReference type="Rhea" id="RHEA:28610"/>
        <dbReference type="ChEBI" id="CHEBI:15377"/>
        <dbReference type="ChEBI" id="CHEBI:15378"/>
        <dbReference type="ChEBI" id="CHEBI:33019"/>
        <dbReference type="ChEBI" id="CHEBI:57464"/>
        <dbReference type="ChEBI" id="CHEBI:61314"/>
        <dbReference type="EC" id="3.6.1.66"/>
    </reaction>
</comment>
<feature type="binding site" evidence="19">
    <location>
        <position position="620"/>
    </location>
    <ligand>
        <name>ITP</name>
        <dbReference type="ChEBI" id="CHEBI:61402"/>
    </ligand>
</feature>
<dbReference type="GO" id="GO:0000166">
    <property type="term" value="F:nucleotide binding"/>
    <property type="evidence" value="ECO:0007669"/>
    <property type="project" value="UniProtKB-KW"/>
</dbReference>
<feature type="transmembrane region" description="Helical" evidence="21">
    <location>
        <begin position="69"/>
        <end position="90"/>
    </location>
</feature>
<feature type="binding site" evidence="19">
    <location>
        <begin position="713"/>
        <end position="716"/>
    </location>
    <ligand>
        <name>ITP</name>
        <dbReference type="ChEBI" id="CHEBI:61402"/>
    </ligand>
</feature>
<keyword evidence="5 19" id="KW-0963">Cytoplasm</keyword>
<keyword evidence="4" id="KW-1003">Cell membrane</keyword>
<feature type="binding site" evidence="19">
    <location>
        <position position="608"/>
    </location>
    <ligand>
        <name>Mg(2+)</name>
        <dbReference type="ChEBI" id="CHEBI:18420"/>
    </ligand>
</feature>
<evidence type="ECO:0000256" key="3">
    <source>
        <dbReference type="ARBA" id="ARBA00008023"/>
    </source>
</evidence>
<dbReference type="GO" id="GO:0005737">
    <property type="term" value="C:cytoplasm"/>
    <property type="evidence" value="ECO:0007669"/>
    <property type="project" value="UniProtKB-SubCell"/>
</dbReference>
<comment type="caution">
    <text evidence="22">The sequence shown here is derived from an EMBL/GenBank/DDBJ whole genome shotgun (WGS) entry which is preliminary data.</text>
</comment>
<dbReference type="GO" id="GO:0009204">
    <property type="term" value="P:deoxyribonucleoside triphosphate catabolic process"/>
    <property type="evidence" value="ECO:0007669"/>
    <property type="project" value="UniProtKB-UniRule"/>
</dbReference>
<feature type="transmembrane region" description="Helical" evidence="21">
    <location>
        <begin position="337"/>
        <end position="357"/>
    </location>
</feature>
<keyword evidence="23" id="KW-1185">Reference proteome</keyword>
<dbReference type="GO" id="GO:0036222">
    <property type="term" value="F:XTP diphosphatase activity"/>
    <property type="evidence" value="ECO:0007669"/>
    <property type="project" value="UniProtKB-UniRule"/>
</dbReference>
<evidence type="ECO:0000256" key="16">
    <source>
        <dbReference type="ARBA" id="ARBA00093218"/>
    </source>
</evidence>
<evidence type="ECO:0000256" key="21">
    <source>
        <dbReference type="SAM" id="Phobius"/>
    </source>
</evidence>
<accession>A0AAV8VUW7</accession>
<feature type="transmembrane region" description="Helical" evidence="21">
    <location>
        <begin position="145"/>
        <end position="164"/>
    </location>
</feature>
<dbReference type="AlphaFoldDB" id="A0AAV8VUW7"/>
<evidence type="ECO:0000256" key="8">
    <source>
        <dbReference type="ARBA" id="ARBA00022741"/>
    </source>
</evidence>
<dbReference type="InterPro" id="IPR029001">
    <property type="entry name" value="ITPase-like_fam"/>
</dbReference>
<dbReference type="InterPro" id="IPR002637">
    <property type="entry name" value="RdgB/HAM1"/>
</dbReference>
<dbReference type="FunFam" id="3.90.950.10:FF:000003">
    <property type="entry name" value="Inosine triphosphate pyrophosphatase"/>
    <property type="match status" value="1"/>
</dbReference>
<dbReference type="GO" id="GO:0009117">
    <property type="term" value="P:nucleotide metabolic process"/>
    <property type="evidence" value="ECO:0007669"/>
    <property type="project" value="UniProtKB-KW"/>
</dbReference>
<evidence type="ECO:0000256" key="14">
    <source>
        <dbReference type="ARBA" id="ARBA00023211"/>
    </source>
</evidence>
<feature type="transmembrane region" description="Helical" evidence="21">
    <location>
        <begin position="421"/>
        <end position="446"/>
    </location>
</feature>
<dbReference type="GO" id="GO:0050909">
    <property type="term" value="P:sensory perception of taste"/>
    <property type="evidence" value="ECO:0007669"/>
    <property type="project" value="InterPro"/>
</dbReference>
<dbReference type="GO" id="GO:0035870">
    <property type="term" value="F:dITP diphosphatase activity"/>
    <property type="evidence" value="ECO:0007669"/>
    <property type="project" value="UniProtKB-UniRule"/>
</dbReference>
<gene>
    <name evidence="22" type="ORF">NQ315_011462</name>
</gene>
<evidence type="ECO:0000313" key="22">
    <source>
        <dbReference type="EMBL" id="KAJ8918009.1"/>
    </source>
</evidence>
<dbReference type="Proteomes" id="UP001159042">
    <property type="component" value="Unassembled WGS sequence"/>
</dbReference>
<evidence type="ECO:0000256" key="13">
    <source>
        <dbReference type="ARBA" id="ARBA00023136"/>
    </source>
</evidence>
<evidence type="ECO:0000256" key="17">
    <source>
        <dbReference type="ARBA" id="ARBA00093255"/>
    </source>
</evidence>
<feature type="binding site" evidence="19">
    <location>
        <position position="636"/>
    </location>
    <ligand>
        <name>Mg(2+)</name>
        <dbReference type="ChEBI" id="CHEBI:18420"/>
    </ligand>
</feature>
<evidence type="ECO:0000256" key="10">
    <source>
        <dbReference type="ARBA" id="ARBA00022842"/>
    </source>
</evidence>
<dbReference type="Pfam" id="PF08395">
    <property type="entry name" value="7tm_7"/>
    <property type="match status" value="1"/>
</dbReference>
<proteinExistence type="inferred from homology"/>
<organism evidence="22 23">
    <name type="scientific">Exocentrus adspersus</name>
    <dbReference type="NCBI Taxonomy" id="1586481"/>
    <lineage>
        <taxon>Eukaryota</taxon>
        <taxon>Metazoa</taxon>
        <taxon>Ecdysozoa</taxon>
        <taxon>Arthropoda</taxon>
        <taxon>Hexapoda</taxon>
        <taxon>Insecta</taxon>
        <taxon>Pterygota</taxon>
        <taxon>Neoptera</taxon>
        <taxon>Endopterygota</taxon>
        <taxon>Coleoptera</taxon>
        <taxon>Polyphaga</taxon>
        <taxon>Cucujiformia</taxon>
        <taxon>Chrysomeloidea</taxon>
        <taxon>Cerambycidae</taxon>
        <taxon>Lamiinae</taxon>
        <taxon>Acanthocinini</taxon>
        <taxon>Exocentrus</taxon>
    </lineage>
</organism>
<keyword evidence="12 19" id="KW-0546">Nucleotide metabolism</keyword>
<protein>
    <recommendedName>
        <fullName evidence="19">Inosine triphosphate pyrophosphatase</fullName>
        <shortName evidence="19">ITPase</shortName>
        <shortName evidence="19">Inosine triphosphatase</shortName>
        <ecNumber evidence="19">3.6.1.66</ecNumber>
    </recommendedName>
    <alternativeName>
        <fullName evidence="19">Non-canonical purine NTP pyrophosphatase</fullName>
    </alternativeName>
    <alternativeName>
        <fullName evidence="19">Non-standard purine NTP pyrophosphatase</fullName>
    </alternativeName>
    <alternativeName>
        <fullName evidence="19">Nucleoside-triphosphate diphosphatase</fullName>
    </alternativeName>
    <alternativeName>
        <fullName evidence="19">Nucleoside-triphosphate pyrophosphatase</fullName>
        <shortName evidence="19">NTPase</shortName>
    </alternativeName>
    <alternativeName>
        <fullName evidence="19">XTP/dITP diphosphatase</fullName>
    </alternativeName>
</protein>
<keyword evidence="14 19" id="KW-0464">Manganese</keyword>
<evidence type="ECO:0000256" key="18">
    <source>
        <dbReference type="ARBA" id="ARBA00093271"/>
    </source>
</evidence>
<comment type="cofactor">
    <cofactor evidence="19">
        <name>Mg(2+)</name>
        <dbReference type="ChEBI" id="CHEBI:18420"/>
    </cofactor>
    <cofactor evidence="19">
        <name>Mn(2+)</name>
        <dbReference type="ChEBI" id="CHEBI:29035"/>
    </cofactor>
    <text evidence="19">Binds 1 divalent metal cation per subunit; can use either Mg(2+) or Mn(2+).</text>
</comment>
<keyword evidence="10 19" id="KW-0460">Magnesium</keyword>
<evidence type="ECO:0000256" key="7">
    <source>
        <dbReference type="ARBA" id="ARBA00022723"/>
    </source>
</evidence>
<dbReference type="GO" id="GO:0046872">
    <property type="term" value="F:metal ion binding"/>
    <property type="evidence" value="ECO:0007669"/>
    <property type="project" value="UniProtKB-KW"/>
</dbReference>
<evidence type="ECO:0000256" key="20">
    <source>
        <dbReference type="RuleBase" id="RU003781"/>
    </source>
</evidence>
<evidence type="ECO:0000256" key="15">
    <source>
        <dbReference type="ARBA" id="ARBA00054940"/>
    </source>
</evidence>
<feature type="transmembrane region" description="Helical" evidence="21">
    <location>
        <begin position="111"/>
        <end position="139"/>
    </location>
</feature>
<evidence type="ECO:0000256" key="9">
    <source>
        <dbReference type="ARBA" id="ARBA00022801"/>
    </source>
</evidence>
<keyword evidence="7 19" id="KW-0479">Metal-binding</keyword>
<dbReference type="PANTHER" id="PTHR11067:SF9">
    <property type="entry name" value="INOSINE TRIPHOSPHATE PYROPHOSPHATASE"/>
    <property type="match status" value="1"/>
</dbReference>
<dbReference type="EC" id="3.6.1.66" evidence="19"/>
<name>A0AAV8VUW7_9CUCU</name>
<evidence type="ECO:0000256" key="12">
    <source>
        <dbReference type="ARBA" id="ARBA00023080"/>
    </source>
</evidence>
<dbReference type="GO" id="GO:0005886">
    <property type="term" value="C:plasma membrane"/>
    <property type="evidence" value="ECO:0007669"/>
    <property type="project" value="UniProtKB-SubCell"/>
</dbReference>
<dbReference type="GO" id="GO:0036220">
    <property type="term" value="F:ITP diphosphatase activity"/>
    <property type="evidence" value="ECO:0007669"/>
    <property type="project" value="UniProtKB-UniRule"/>
</dbReference>
<keyword evidence="13 21" id="KW-0472">Membrane</keyword>
<dbReference type="EMBL" id="JANEYG010000028">
    <property type="protein sequence ID" value="KAJ8918009.1"/>
    <property type="molecule type" value="Genomic_DNA"/>
</dbReference>
<feature type="binding site" evidence="19">
    <location>
        <begin position="578"/>
        <end position="583"/>
    </location>
    <ligand>
        <name>ITP</name>
        <dbReference type="ChEBI" id="CHEBI:61402"/>
    </ligand>
</feature>
<feature type="transmembrane region" description="Helical" evidence="21">
    <location>
        <begin position="204"/>
        <end position="227"/>
    </location>
</feature>
<dbReference type="Gene3D" id="3.90.950.10">
    <property type="match status" value="1"/>
</dbReference>
<reference evidence="22 23" key="1">
    <citation type="journal article" date="2023" name="Insect Mol. Biol.">
        <title>Genome sequencing provides insights into the evolution of gene families encoding plant cell wall-degrading enzymes in longhorned beetles.</title>
        <authorList>
            <person name="Shin N.R."/>
            <person name="Okamura Y."/>
            <person name="Kirsch R."/>
            <person name="Pauchet Y."/>
        </authorList>
    </citation>
    <scope>NUCLEOTIDE SEQUENCE [LARGE SCALE GENOMIC DNA]</scope>
    <source>
        <strain evidence="22">EAD_L_NR</strain>
    </source>
</reference>
<keyword evidence="6 21" id="KW-0812">Transmembrane</keyword>
<feature type="transmembrane region" description="Helical" evidence="21">
    <location>
        <begin position="388"/>
        <end position="409"/>
    </location>
</feature>
<dbReference type="InterPro" id="IPR013604">
    <property type="entry name" value="7TM_chemorcpt"/>
</dbReference>
<comment type="catalytic activity">
    <reaction evidence="17">
        <text>dITP + H2O = dIMP + diphosphate + H(+)</text>
        <dbReference type="Rhea" id="RHEA:28342"/>
        <dbReference type="ChEBI" id="CHEBI:15377"/>
        <dbReference type="ChEBI" id="CHEBI:15378"/>
        <dbReference type="ChEBI" id="CHEBI:33019"/>
        <dbReference type="ChEBI" id="CHEBI:61194"/>
        <dbReference type="ChEBI" id="CHEBI:61382"/>
        <dbReference type="EC" id="3.6.1.66"/>
    </reaction>
    <physiologicalReaction direction="left-to-right" evidence="17">
        <dbReference type="Rhea" id="RHEA:28343"/>
    </physiologicalReaction>
</comment>
<keyword evidence="11 21" id="KW-1133">Transmembrane helix</keyword>
<keyword evidence="9 19" id="KW-0378">Hydrolase</keyword>
<evidence type="ECO:0000313" key="23">
    <source>
        <dbReference type="Proteomes" id="UP001159042"/>
    </source>
</evidence>
<feature type="binding site" evidence="19">
    <location>
        <begin position="636"/>
        <end position="637"/>
    </location>
    <ligand>
        <name>ITP</name>
        <dbReference type="ChEBI" id="CHEBI:61402"/>
    </ligand>
</feature>
<feature type="transmembrane region" description="Helical" evidence="21">
    <location>
        <begin position="492"/>
        <end position="512"/>
    </location>
</feature>
<evidence type="ECO:0000256" key="11">
    <source>
        <dbReference type="ARBA" id="ARBA00022989"/>
    </source>
</evidence>
<feature type="transmembrane region" description="Helical" evidence="21">
    <location>
        <begin position="28"/>
        <end position="49"/>
    </location>
</feature>
<dbReference type="SUPFAM" id="SSF52972">
    <property type="entry name" value="ITPase-like"/>
    <property type="match status" value="1"/>
</dbReference>
<feature type="binding site" evidence="19">
    <location>
        <begin position="741"/>
        <end position="742"/>
    </location>
    <ligand>
        <name>ITP</name>
        <dbReference type="ChEBI" id="CHEBI:61402"/>
    </ligand>
</feature>
<comment type="similarity">
    <text evidence="3 19 20">Belongs to the HAM1 NTPase family.</text>
</comment>
<dbReference type="CDD" id="cd00515">
    <property type="entry name" value="HAM1"/>
    <property type="match status" value="1"/>
</dbReference>
<dbReference type="PANTHER" id="PTHR11067">
    <property type="entry name" value="INOSINE TRIPHOSPHATE PYROPHOSPHATASE/HAM1 PROTEIN"/>
    <property type="match status" value="1"/>
</dbReference>
<comment type="catalytic activity">
    <reaction evidence="18">
        <text>N(6)-hydroxy-dATP + H2O = N(6)-hydroxy-dAMP + diphosphate + H(+)</text>
        <dbReference type="Rhea" id="RHEA:83971"/>
        <dbReference type="ChEBI" id="CHEBI:15377"/>
        <dbReference type="ChEBI" id="CHEBI:15378"/>
        <dbReference type="ChEBI" id="CHEBI:33019"/>
        <dbReference type="ChEBI" id="CHEBI:233529"/>
        <dbReference type="ChEBI" id="CHEBI:233530"/>
    </reaction>
    <physiologicalReaction direction="left-to-right" evidence="18">
        <dbReference type="Rhea" id="RHEA:83972"/>
    </physiologicalReaction>
</comment>
<dbReference type="Pfam" id="PF01725">
    <property type="entry name" value="Ham1p_like"/>
    <property type="match status" value="1"/>
</dbReference>
<dbReference type="InterPro" id="IPR027502">
    <property type="entry name" value="ITPase"/>
</dbReference>